<feature type="region of interest" description="Disordered" evidence="1">
    <location>
        <begin position="147"/>
        <end position="209"/>
    </location>
</feature>
<dbReference type="EMBL" id="CP024848">
    <property type="protein sequence ID" value="AXI09144.1"/>
    <property type="molecule type" value="Genomic_DNA"/>
</dbReference>
<dbReference type="GO" id="GO:0003677">
    <property type="term" value="F:DNA binding"/>
    <property type="evidence" value="ECO:0007669"/>
    <property type="project" value="InterPro"/>
</dbReference>
<dbReference type="KEGG" id="ocn:CUC15_09490"/>
<dbReference type="AlphaFoldDB" id="A0A345PGL4"/>
<dbReference type="OrthoDB" id="9797543at2"/>
<dbReference type="PANTHER" id="PTHR34475:SF1">
    <property type="entry name" value="CYTOSKELETON PROTEIN RODZ"/>
    <property type="match status" value="1"/>
</dbReference>
<sequence>MDVGVRLKEARLEKGLSLDELQEITKIQKRYLVAIEEGNLSILPGKFYARAFIKEYATAVDLDSSELLEEHKEEIPQTEEESEIQYTRIERSRKEANVDKNSTFSFIPTIIVILLVIGIFFVAWFFIKEGSTDEGNPPEEELTDNEIIINDSTPNSTDNAEQGQEEESNDETDNGADKTSEEETPEEKQSEFTVTEEGTGPVPESTLEFNSSDDELTFTFESPSEVWLDVQNGDGESFYSAILTEADSPMELDLTGEERIYLNIGSAPNLTFDVNGVEFEYPVDPNERDHQRIWINIKQ</sequence>
<dbReference type="InterPro" id="IPR050400">
    <property type="entry name" value="Bact_Cytoskel_RodZ"/>
</dbReference>
<dbReference type="PROSITE" id="PS50943">
    <property type="entry name" value="HTH_CROC1"/>
    <property type="match status" value="1"/>
</dbReference>
<feature type="compositionally biased region" description="Acidic residues" evidence="1">
    <location>
        <begin position="163"/>
        <end position="174"/>
    </location>
</feature>
<name>A0A345PGL4_9BACI</name>
<dbReference type="InterPro" id="IPR001387">
    <property type="entry name" value="Cro/C1-type_HTH"/>
</dbReference>
<proteinExistence type="predicted"/>
<dbReference type="CDD" id="cd00093">
    <property type="entry name" value="HTH_XRE"/>
    <property type="match status" value="1"/>
</dbReference>
<dbReference type="Pfam" id="PF13464">
    <property type="entry name" value="RodZ_C"/>
    <property type="match status" value="1"/>
</dbReference>
<dbReference type="Gene3D" id="1.10.260.40">
    <property type="entry name" value="lambda repressor-like DNA-binding domains"/>
    <property type="match status" value="1"/>
</dbReference>
<keyword evidence="2" id="KW-0812">Transmembrane</keyword>
<evidence type="ECO:0000256" key="2">
    <source>
        <dbReference type="SAM" id="Phobius"/>
    </source>
</evidence>
<dbReference type="InterPro" id="IPR025194">
    <property type="entry name" value="RodZ-like_C"/>
</dbReference>
<feature type="compositionally biased region" description="Polar residues" evidence="1">
    <location>
        <begin position="150"/>
        <end position="162"/>
    </location>
</feature>
<dbReference type="SMART" id="SM00530">
    <property type="entry name" value="HTH_XRE"/>
    <property type="match status" value="1"/>
</dbReference>
<gene>
    <name evidence="4" type="ORF">CUC15_09490</name>
</gene>
<keyword evidence="2" id="KW-0472">Membrane</keyword>
<dbReference type="SUPFAM" id="SSF47413">
    <property type="entry name" value="lambda repressor-like DNA-binding domains"/>
    <property type="match status" value="1"/>
</dbReference>
<dbReference type="Pfam" id="PF13413">
    <property type="entry name" value="HTH_25"/>
    <property type="match status" value="1"/>
</dbReference>
<feature type="transmembrane region" description="Helical" evidence="2">
    <location>
        <begin position="103"/>
        <end position="127"/>
    </location>
</feature>
<evidence type="ECO:0000259" key="3">
    <source>
        <dbReference type="PROSITE" id="PS50943"/>
    </source>
</evidence>
<dbReference type="InterPro" id="IPR010982">
    <property type="entry name" value="Lambda_DNA-bd_dom_sf"/>
</dbReference>
<dbReference type="Proteomes" id="UP000253908">
    <property type="component" value="Chromosome"/>
</dbReference>
<feature type="compositionally biased region" description="Basic and acidic residues" evidence="1">
    <location>
        <begin position="175"/>
        <end position="190"/>
    </location>
</feature>
<evidence type="ECO:0000256" key="1">
    <source>
        <dbReference type="SAM" id="MobiDB-lite"/>
    </source>
</evidence>
<feature type="domain" description="HTH cro/C1-type" evidence="3">
    <location>
        <begin position="7"/>
        <end position="39"/>
    </location>
</feature>
<keyword evidence="2" id="KW-1133">Transmembrane helix</keyword>
<evidence type="ECO:0000313" key="5">
    <source>
        <dbReference type="Proteomes" id="UP000253908"/>
    </source>
</evidence>
<reference evidence="5" key="1">
    <citation type="submission" date="2017-11" db="EMBL/GenBank/DDBJ databases">
        <authorList>
            <person name="Zhu W."/>
        </authorList>
    </citation>
    <scope>NUCLEOTIDE SEQUENCE [LARGE SCALE GENOMIC DNA]</scope>
    <source>
        <strain evidence="5">160</strain>
    </source>
</reference>
<keyword evidence="5" id="KW-1185">Reference proteome</keyword>
<dbReference type="RefSeq" id="WP_114916437.1">
    <property type="nucleotide sequence ID" value="NZ_CP024848.1"/>
</dbReference>
<dbReference type="PANTHER" id="PTHR34475">
    <property type="match status" value="1"/>
</dbReference>
<organism evidence="4 5">
    <name type="scientific">Oceanobacillus zhaokaii</name>
    <dbReference type="NCBI Taxonomy" id="2052660"/>
    <lineage>
        <taxon>Bacteria</taxon>
        <taxon>Bacillati</taxon>
        <taxon>Bacillota</taxon>
        <taxon>Bacilli</taxon>
        <taxon>Bacillales</taxon>
        <taxon>Bacillaceae</taxon>
        <taxon>Oceanobacillus</taxon>
    </lineage>
</organism>
<protein>
    <submittedName>
        <fullName evidence="4">Helix-turn-helix domain-containing protein</fullName>
    </submittedName>
</protein>
<accession>A0A345PGL4</accession>
<evidence type="ECO:0000313" key="4">
    <source>
        <dbReference type="EMBL" id="AXI09144.1"/>
    </source>
</evidence>